<dbReference type="STRING" id="76947.GCA_002080435_03272"/>
<dbReference type="RefSeq" id="WP_081570513.1">
    <property type="nucleotide sequence ID" value="NZ_BCZD01000011.1"/>
</dbReference>
<comment type="caution">
    <text evidence="1">The sequence shown here is derived from an EMBL/GenBank/DDBJ whole genome shotgun (WGS) entry which is preliminary data.</text>
</comment>
<sequence>MDLNQFYFKHQISLMQAAGATSELARMKHLDAAEVVGGQIFDFLTSRGAAASASWTACPEGAVSA</sequence>
<gene>
    <name evidence="1" type="ORF">BV98_003312</name>
</gene>
<dbReference type="OrthoDB" id="7474829at2"/>
<name>A0A086P694_SPHHM</name>
<keyword evidence="2" id="KW-1185">Reference proteome</keyword>
<proteinExistence type="predicted"/>
<accession>A0A086P694</accession>
<evidence type="ECO:0000313" key="2">
    <source>
        <dbReference type="Proteomes" id="UP000024284"/>
    </source>
</evidence>
<dbReference type="EMBL" id="JFZA02000045">
    <property type="protein sequence ID" value="KFG88912.1"/>
    <property type="molecule type" value="Genomic_DNA"/>
</dbReference>
<reference evidence="1" key="1">
    <citation type="submission" date="2014-08" db="EMBL/GenBank/DDBJ databases">
        <title>Draft genome sequences of Sphingobium herbicidovorans.</title>
        <authorList>
            <person name="Gan H.M."/>
            <person name="Gan H.Y."/>
            <person name="Savka M.A."/>
        </authorList>
    </citation>
    <scope>NUCLEOTIDE SEQUENCE [LARGE SCALE GENOMIC DNA]</scope>
    <source>
        <strain evidence="1">NBRC 16415</strain>
    </source>
</reference>
<dbReference type="Proteomes" id="UP000024284">
    <property type="component" value="Unassembled WGS sequence"/>
</dbReference>
<dbReference type="AlphaFoldDB" id="A0A086P694"/>
<dbReference type="PATRIC" id="fig|1219045.3.peg.3365"/>
<organism evidence="1 2">
    <name type="scientific">Sphingobium herbicidovorans (strain ATCC 700291 / DSM 11019 / CCUG 56400 / KCTC 2939 / LMG 18315 / NBRC 16415 / MH)</name>
    <name type="common">Sphingomonas herbicidovorans</name>
    <dbReference type="NCBI Taxonomy" id="1219045"/>
    <lineage>
        <taxon>Bacteria</taxon>
        <taxon>Pseudomonadati</taxon>
        <taxon>Pseudomonadota</taxon>
        <taxon>Alphaproteobacteria</taxon>
        <taxon>Sphingomonadales</taxon>
        <taxon>Sphingomonadaceae</taxon>
        <taxon>Sphingobium</taxon>
    </lineage>
</organism>
<evidence type="ECO:0000313" key="1">
    <source>
        <dbReference type="EMBL" id="KFG88912.1"/>
    </source>
</evidence>
<protein>
    <submittedName>
        <fullName evidence="1">Uncharacterized protein</fullName>
    </submittedName>
</protein>